<evidence type="ECO:0000256" key="1">
    <source>
        <dbReference type="ARBA" id="ARBA00007358"/>
    </source>
</evidence>
<gene>
    <name evidence="6" type="ORF">SAMN04488129_12051</name>
</gene>
<dbReference type="GO" id="GO:0018506">
    <property type="term" value="F:maleylacetate reductase activity"/>
    <property type="evidence" value="ECO:0007669"/>
    <property type="project" value="InterPro"/>
</dbReference>
<evidence type="ECO:0000313" key="6">
    <source>
        <dbReference type="EMBL" id="SEL96016.1"/>
    </source>
</evidence>
<keyword evidence="3" id="KW-0520">NAD</keyword>
<dbReference type="InterPro" id="IPR056798">
    <property type="entry name" value="ADH_Fe_C"/>
</dbReference>
<dbReference type="AlphaFoldDB" id="A0A1H7UGW8"/>
<organism evidence="6 7">
    <name type="scientific">Halomonas daqiaonensis</name>
    <dbReference type="NCBI Taxonomy" id="650850"/>
    <lineage>
        <taxon>Bacteria</taxon>
        <taxon>Pseudomonadati</taxon>
        <taxon>Pseudomonadota</taxon>
        <taxon>Gammaproteobacteria</taxon>
        <taxon>Oceanospirillales</taxon>
        <taxon>Halomonadaceae</taxon>
        <taxon>Halomonas</taxon>
    </lineage>
</organism>
<dbReference type="Proteomes" id="UP000198807">
    <property type="component" value="Unassembled WGS sequence"/>
</dbReference>
<dbReference type="RefSeq" id="WP_089715041.1">
    <property type="nucleotide sequence ID" value="NZ_FOBC01000020.1"/>
</dbReference>
<dbReference type="STRING" id="650850.SAMN04488129_12051"/>
<keyword evidence="7" id="KW-1185">Reference proteome</keyword>
<accession>A0A1H7UGW8</accession>
<dbReference type="Pfam" id="PF00465">
    <property type="entry name" value="Fe-ADH"/>
    <property type="match status" value="1"/>
</dbReference>
<dbReference type="GO" id="GO:0004022">
    <property type="term" value="F:alcohol dehydrogenase (NAD+) activity"/>
    <property type="evidence" value="ECO:0007669"/>
    <property type="project" value="TreeGrafter"/>
</dbReference>
<proteinExistence type="inferred from homology"/>
<dbReference type="OrthoDB" id="3812122at2"/>
<evidence type="ECO:0000256" key="3">
    <source>
        <dbReference type="ARBA" id="ARBA00023027"/>
    </source>
</evidence>
<evidence type="ECO:0000259" key="5">
    <source>
        <dbReference type="Pfam" id="PF25137"/>
    </source>
</evidence>
<dbReference type="Gene3D" id="1.20.1090.10">
    <property type="entry name" value="Dehydroquinate synthase-like - alpha domain"/>
    <property type="match status" value="1"/>
</dbReference>
<name>A0A1H7UGW8_9GAMM</name>
<comment type="similarity">
    <text evidence="1">Belongs to the iron-containing alcohol dehydrogenase family.</text>
</comment>
<dbReference type="EMBL" id="FOBC01000020">
    <property type="protein sequence ID" value="SEL96016.1"/>
    <property type="molecule type" value="Genomic_DNA"/>
</dbReference>
<dbReference type="SUPFAM" id="SSF56796">
    <property type="entry name" value="Dehydroquinate synthase-like"/>
    <property type="match status" value="1"/>
</dbReference>
<dbReference type="Pfam" id="PF25137">
    <property type="entry name" value="ADH_Fe_C"/>
    <property type="match status" value="1"/>
</dbReference>
<dbReference type="InterPro" id="IPR001670">
    <property type="entry name" value="ADH_Fe/GldA"/>
</dbReference>
<dbReference type="InterPro" id="IPR039697">
    <property type="entry name" value="Alcohol_dehydrogenase_Fe"/>
</dbReference>
<evidence type="ECO:0000313" key="7">
    <source>
        <dbReference type="Proteomes" id="UP000198807"/>
    </source>
</evidence>
<feature type="domain" description="Fe-containing alcohol dehydrogenase-like C-terminal" evidence="5">
    <location>
        <begin position="166"/>
        <end position="345"/>
    </location>
</feature>
<dbReference type="CDD" id="cd08177">
    <property type="entry name" value="MAR"/>
    <property type="match status" value="1"/>
</dbReference>
<evidence type="ECO:0000259" key="4">
    <source>
        <dbReference type="Pfam" id="PF00465"/>
    </source>
</evidence>
<feature type="domain" description="Alcohol dehydrogenase iron-type/glycerol dehydrogenase GldA" evidence="4">
    <location>
        <begin position="10"/>
        <end position="152"/>
    </location>
</feature>
<dbReference type="GO" id="GO:0046872">
    <property type="term" value="F:metal ion binding"/>
    <property type="evidence" value="ECO:0007669"/>
    <property type="project" value="InterPro"/>
</dbReference>
<dbReference type="PANTHER" id="PTHR11496:SF102">
    <property type="entry name" value="ALCOHOL DEHYDROGENASE 4"/>
    <property type="match status" value="1"/>
</dbReference>
<keyword evidence="2" id="KW-0560">Oxidoreductase</keyword>
<sequence length="359" mass="37623">MMPFIYNGLPSRVIFGQGTLSRLADEVRELGCHRALVLATPEQAGQAREVLAQLGELGAGLFAEARMHTPVEVTDAAMRHLEELEADCTVAIGGGSTIGLGKAIALRTGLPQVAIPTTYAGSEMTPILGETRDGLKTTQRTLEVLPEVVIYDVDLTLGLPVGMSGTSGINAIAHAVEALYAKDRNPVISLMAEEGIAALARSLPLIVQEPANQVARSDALYGAWLCGACLGSVGMSLHHKLCHTLGGSFDLPHAETHTIVLPHAVAYNAGAAPEAISRIARALSSDDAAGGLHDLARAVGAPLALADIGLQASDIDRATQIATSNPYWNPREIEADGIHRLLSDAHAGRRPTSREVTDA</sequence>
<reference evidence="7" key="1">
    <citation type="submission" date="2016-10" db="EMBL/GenBank/DDBJ databases">
        <authorList>
            <person name="Varghese N."/>
            <person name="Submissions S."/>
        </authorList>
    </citation>
    <scope>NUCLEOTIDE SEQUENCE [LARGE SCALE GENOMIC DNA]</scope>
    <source>
        <strain evidence="7">CGMCC 1.9150</strain>
    </source>
</reference>
<protein>
    <submittedName>
        <fullName evidence="6">Alcohol dehydrogenase, class IV</fullName>
    </submittedName>
</protein>
<dbReference type="PANTHER" id="PTHR11496">
    <property type="entry name" value="ALCOHOL DEHYDROGENASE"/>
    <property type="match status" value="1"/>
</dbReference>
<evidence type="ECO:0000256" key="2">
    <source>
        <dbReference type="ARBA" id="ARBA00023002"/>
    </source>
</evidence>
<dbReference type="InterPro" id="IPR034786">
    <property type="entry name" value="MAR"/>
</dbReference>
<dbReference type="Gene3D" id="3.40.50.1970">
    <property type="match status" value="1"/>
</dbReference>